<feature type="transmembrane region" description="Helical" evidence="1">
    <location>
        <begin position="47"/>
        <end position="66"/>
    </location>
</feature>
<dbReference type="EMBL" id="MG515238">
    <property type="protein sequence ID" value="AVV32052.1"/>
    <property type="molecule type" value="Genomic_DNA"/>
</dbReference>
<feature type="transmembrane region" description="Helical" evidence="1">
    <location>
        <begin position="133"/>
        <end position="154"/>
    </location>
</feature>
<protein>
    <submittedName>
        <fullName evidence="2">NADH dehydrogenase subunit 6</fullName>
    </submittedName>
</protein>
<name>A0A455JWS7_9HEMI</name>
<sequence>MKMINYSLLMNALMSIWMNHPISLGSLLMIQSMSTSIFTIILTKNSWYSMILFITFSSGLMIMFMYMSSISSNEKFSWSMKLSMFIVFSLMTILVFNMDKIFIFNHNWMEKKIYFSENEEMKSIYKNLNSNKFFIFTLVTLLILITLISISNLISSFEGPLKMTYDKIFMKLK</sequence>
<dbReference type="CTD" id="4541"/>
<feature type="transmembrane region" description="Helical" evidence="1">
    <location>
        <begin position="78"/>
        <end position="98"/>
    </location>
</feature>
<geneLocation type="mitochondrion" evidence="2"/>
<reference evidence="2" key="2">
    <citation type="submission" date="2019-04" db="EMBL/GenBank/DDBJ databases">
        <title>First mitogenome for the tribe Saccharosydnini (Hemiptera: Fulgoroidea: Delphacidae: Delphacinae) and a divergence time estimation for three predominant rice planthoppers.</title>
        <authorList>
            <person name="Huang Y.X."/>
            <person name="Qin D.Z."/>
        </authorList>
    </citation>
    <scope>NUCLEOTIDE SEQUENCE</scope>
</reference>
<dbReference type="RefSeq" id="YP_009629421.1">
    <property type="nucleotide sequence ID" value="NC_042180.1"/>
</dbReference>
<accession>A0A455JWS7</accession>
<organism evidence="2">
    <name type="scientific">Sogatella vibix</name>
    <dbReference type="NCBI Taxonomy" id="2138606"/>
    <lineage>
        <taxon>Eukaryota</taxon>
        <taxon>Metazoa</taxon>
        <taxon>Ecdysozoa</taxon>
        <taxon>Arthropoda</taxon>
        <taxon>Hexapoda</taxon>
        <taxon>Insecta</taxon>
        <taxon>Pterygota</taxon>
        <taxon>Neoptera</taxon>
        <taxon>Paraneoptera</taxon>
        <taxon>Hemiptera</taxon>
        <taxon>Auchenorrhyncha</taxon>
        <taxon>Fulgoroidea</taxon>
        <taxon>Delphacidae</taxon>
        <taxon>Delphacinae</taxon>
        <taxon>Sogatella</taxon>
    </lineage>
</organism>
<evidence type="ECO:0000256" key="1">
    <source>
        <dbReference type="SAM" id="Phobius"/>
    </source>
</evidence>
<evidence type="ECO:0000313" key="2">
    <source>
        <dbReference type="EMBL" id="AVV32052.1"/>
    </source>
</evidence>
<dbReference type="AlphaFoldDB" id="A0A455JWS7"/>
<keyword evidence="1" id="KW-1133">Transmembrane helix</keyword>
<dbReference type="GeneID" id="40139658"/>
<gene>
    <name evidence="2" type="primary">ND6</name>
</gene>
<keyword evidence="1" id="KW-0812">Transmembrane</keyword>
<feature type="transmembrane region" description="Helical" evidence="1">
    <location>
        <begin position="21"/>
        <end position="41"/>
    </location>
</feature>
<reference evidence="2" key="1">
    <citation type="submission" date="2017-11" db="EMBL/GenBank/DDBJ databases">
        <authorList>
            <person name="Huang Y."/>
            <person name="Qin D."/>
        </authorList>
    </citation>
    <scope>NUCLEOTIDE SEQUENCE</scope>
</reference>
<proteinExistence type="predicted"/>
<keyword evidence="2" id="KW-0496">Mitochondrion</keyword>
<keyword evidence="1" id="KW-0472">Membrane</keyword>